<dbReference type="EMBL" id="CP136051">
    <property type="protein sequence ID" value="WOK04223.1"/>
    <property type="molecule type" value="Genomic_DNA"/>
</dbReference>
<keyword evidence="1" id="KW-0812">Transmembrane</keyword>
<sequence length="199" mass="22691">MKNLLNVGSIIFFIGFFIKFFHIHYNAVVMLAGLFMLLVASLVAIVKKEGGVNGWAHLAATFWLALLLFTIKFYPFVTVVLTLAVASTIISLIAIAKAKTWKASVFPAICMVLAITFYLTPADNKYRLMNVRWNYEIDTDFATWDKYSWFLYQSGKYEEALDASNTALRIASEAGDTEWGNFIADHRSRIEQRSWTTFR</sequence>
<keyword evidence="3" id="KW-1185">Reference proteome</keyword>
<evidence type="ECO:0000313" key="2">
    <source>
        <dbReference type="EMBL" id="WOK04223.1"/>
    </source>
</evidence>
<proteinExistence type="predicted"/>
<accession>A0ABZ0IIC2</accession>
<dbReference type="RefSeq" id="WP_317487038.1">
    <property type="nucleotide sequence ID" value="NZ_CP136051.1"/>
</dbReference>
<feature type="transmembrane region" description="Helical" evidence="1">
    <location>
        <begin position="76"/>
        <end position="95"/>
    </location>
</feature>
<keyword evidence="1" id="KW-1133">Transmembrane helix</keyword>
<protein>
    <submittedName>
        <fullName evidence="2">Uncharacterized protein</fullName>
    </submittedName>
</protein>
<evidence type="ECO:0000313" key="3">
    <source>
        <dbReference type="Proteomes" id="UP001302349"/>
    </source>
</evidence>
<organism evidence="2 3">
    <name type="scientific">Imperialibacter roseus</name>
    <dbReference type="NCBI Taxonomy" id="1324217"/>
    <lineage>
        <taxon>Bacteria</taxon>
        <taxon>Pseudomonadati</taxon>
        <taxon>Bacteroidota</taxon>
        <taxon>Cytophagia</taxon>
        <taxon>Cytophagales</taxon>
        <taxon>Flammeovirgaceae</taxon>
        <taxon>Imperialibacter</taxon>
    </lineage>
</organism>
<name>A0ABZ0IIC2_9BACT</name>
<feature type="transmembrane region" description="Helical" evidence="1">
    <location>
        <begin position="6"/>
        <end position="21"/>
    </location>
</feature>
<gene>
    <name evidence="2" type="ORF">RT717_14175</name>
</gene>
<evidence type="ECO:0000256" key="1">
    <source>
        <dbReference type="SAM" id="Phobius"/>
    </source>
</evidence>
<reference evidence="2 3" key="1">
    <citation type="journal article" date="2023" name="Microbiol. Resour. Announc.">
        <title>Complete Genome Sequence of Imperialibacter roseus strain P4T.</title>
        <authorList>
            <person name="Tizabi D.R."/>
            <person name="Bachvaroff T."/>
            <person name="Hill R.T."/>
        </authorList>
    </citation>
    <scope>NUCLEOTIDE SEQUENCE [LARGE SCALE GENOMIC DNA]</scope>
    <source>
        <strain evidence="2 3">P4T</strain>
    </source>
</reference>
<feature type="transmembrane region" description="Helical" evidence="1">
    <location>
        <begin position="52"/>
        <end position="69"/>
    </location>
</feature>
<feature type="transmembrane region" description="Helical" evidence="1">
    <location>
        <begin position="101"/>
        <end position="120"/>
    </location>
</feature>
<dbReference type="Proteomes" id="UP001302349">
    <property type="component" value="Chromosome"/>
</dbReference>
<feature type="transmembrane region" description="Helical" evidence="1">
    <location>
        <begin position="28"/>
        <end position="46"/>
    </location>
</feature>
<keyword evidence="1" id="KW-0472">Membrane</keyword>